<dbReference type="PANTHER" id="PTHR31881:SF6">
    <property type="entry name" value="OS09G0494600 PROTEIN"/>
    <property type="match status" value="1"/>
</dbReference>
<dbReference type="RefSeq" id="WP_090596819.1">
    <property type="nucleotide sequence ID" value="NZ_FNCS01000007.1"/>
</dbReference>
<reference evidence="2 3" key="1">
    <citation type="submission" date="2016-10" db="EMBL/GenBank/DDBJ databases">
        <authorList>
            <person name="de Groot N.N."/>
        </authorList>
    </citation>
    <scope>NUCLEOTIDE SEQUENCE [LARGE SCALE GENOMIC DNA]</scope>
    <source>
        <strain evidence="2 3">CGMCC 1.10267</strain>
    </source>
</reference>
<evidence type="ECO:0000256" key="1">
    <source>
        <dbReference type="SAM" id="Phobius"/>
    </source>
</evidence>
<keyword evidence="1" id="KW-0472">Membrane</keyword>
<evidence type="ECO:0000313" key="3">
    <source>
        <dbReference type="Proteomes" id="UP000199495"/>
    </source>
</evidence>
<dbReference type="OrthoDB" id="9806874at2"/>
<gene>
    <name evidence="2" type="ORF">SAMN04487974_10716</name>
</gene>
<feature type="transmembrane region" description="Helical" evidence="1">
    <location>
        <begin position="113"/>
        <end position="131"/>
    </location>
</feature>
<protein>
    <submittedName>
        <fullName evidence="2">Uncharacterized membrane protein</fullName>
    </submittedName>
</protein>
<dbReference type="AlphaFoldDB" id="A0A1G7WNI9"/>
<keyword evidence="3" id="KW-1185">Reference proteome</keyword>
<proteinExistence type="predicted"/>
<feature type="transmembrane region" description="Helical" evidence="1">
    <location>
        <begin position="69"/>
        <end position="92"/>
    </location>
</feature>
<dbReference type="PANTHER" id="PTHR31881">
    <property type="match status" value="1"/>
</dbReference>
<dbReference type="EMBL" id="FNCS01000007">
    <property type="protein sequence ID" value="SDG73565.1"/>
    <property type="molecule type" value="Genomic_DNA"/>
</dbReference>
<keyword evidence="1" id="KW-1133">Transmembrane helix</keyword>
<keyword evidence="1" id="KW-0812">Transmembrane</keyword>
<organism evidence="2 3">
    <name type="scientific">Pelagibacterium luteolum</name>
    <dbReference type="NCBI Taxonomy" id="440168"/>
    <lineage>
        <taxon>Bacteria</taxon>
        <taxon>Pseudomonadati</taxon>
        <taxon>Pseudomonadota</taxon>
        <taxon>Alphaproteobacteria</taxon>
        <taxon>Hyphomicrobiales</taxon>
        <taxon>Devosiaceae</taxon>
        <taxon>Pelagibacterium</taxon>
    </lineage>
</organism>
<evidence type="ECO:0000313" key="2">
    <source>
        <dbReference type="EMBL" id="SDG73565.1"/>
    </source>
</evidence>
<sequence>MNAFALFASLLPLAALYAYGLATMILDRHRPSMSALMNEQRFNWVTQASRRDTPLDAILSGNIMSSVSFFASTTALLILAMFTVIGQLPQFLPALSSITFGQPHSEFDMQVHNVGLLVLFVYAFLSFTLSLRQFNHFCILIGGLDHTKPAPAEEIRTIARINAMAAQRFNAGIRSYYFAIPMVAWFVSSWAAIAVTLATIIMLLHREYFSTARWLVARITPH</sequence>
<feature type="transmembrane region" description="Helical" evidence="1">
    <location>
        <begin position="176"/>
        <end position="204"/>
    </location>
</feature>
<name>A0A1G7WNI9_9HYPH</name>
<dbReference type="Pfam" id="PF04654">
    <property type="entry name" value="DUF599"/>
    <property type="match status" value="1"/>
</dbReference>
<dbReference type="Proteomes" id="UP000199495">
    <property type="component" value="Unassembled WGS sequence"/>
</dbReference>
<dbReference type="InterPro" id="IPR006747">
    <property type="entry name" value="DUF599"/>
</dbReference>
<accession>A0A1G7WNI9</accession>
<dbReference type="STRING" id="440168.SAMN04487974_10716"/>